<dbReference type="GO" id="GO:0005525">
    <property type="term" value="F:GTP binding"/>
    <property type="evidence" value="ECO:0007669"/>
    <property type="project" value="InterPro"/>
</dbReference>
<evidence type="ECO:0000313" key="3">
    <source>
        <dbReference type="Proteomes" id="UP000054560"/>
    </source>
</evidence>
<dbReference type="GO" id="GO:0003924">
    <property type="term" value="F:GTPase activity"/>
    <property type="evidence" value="ECO:0007669"/>
    <property type="project" value="InterPro"/>
</dbReference>
<organism evidence="2 3">
    <name type="scientific">Sphaeroforma arctica JP610</name>
    <dbReference type="NCBI Taxonomy" id="667725"/>
    <lineage>
        <taxon>Eukaryota</taxon>
        <taxon>Ichthyosporea</taxon>
        <taxon>Ichthyophonida</taxon>
        <taxon>Sphaeroforma</taxon>
    </lineage>
</organism>
<feature type="domain" description="Tr-type G" evidence="1">
    <location>
        <begin position="105"/>
        <end position="134"/>
    </location>
</feature>
<dbReference type="GeneID" id="25911893"/>
<dbReference type="Proteomes" id="UP000054560">
    <property type="component" value="Unassembled WGS sequence"/>
</dbReference>
<dbReference type="SUPFAM" id="SSF52540">
    <property type="entry name" value="P-loop containing nucleoside triphosphate hydrolases"/>
    <property type="match status" value="1"/>
</dbReference>
<keyword evidence="3" id="KW-1185">Reference proteome</keyword>
<gene>
    <name evidence="2" type="ORF">SARC_11389</name>
</gene>
<dbReference type="PANTHER" id="PTHR43512">
    <property type="entry name" value="TRANSLATION FACTOR GUF1-RELATED"/>
    <property type="match status" value="1"/>
</dbReference>
<dbReference type="eggNOG" id="KOG0462">
    <property type="taxonomic scope" value="Eukaryota"/>
</dbReference>
<evidence type="ECO:0000313" key="2">
    <source>
        <dbReference type="EMBL" id="KNC76099.1"/>
    </source>
</evidence>
<dbReference type="Pfam" id="PF00009">
    <property type="entry name" value="GTP_EFTU"/>
    <property type="match status" value="1"/>
</dbReference>
<dbReference type="RefSeq" id="XP_014150001.1">
    <property type="nucleotide sequence ID" value="XM_014294526.1"/>
</dbReference>
<dbReference type="PANTHER" id="PTHR43512:SF4">
    <property type="entry name" value="TRANSLATION FACTOR GUF1 HOMOLOG, CHLOROPLASTIC"/>
    <property type="match status" value="1"/>
</dbReference>
<proteinExistence type="predicted"/>
<dbReference type="AlphaFoldDB" id="A0A0L0FH51"/>
<dbReference type="GO" id="GO:0043022">
    <property type="term" value="F:ribosome binding"/>
    <property type="evidence" value="ECO:0007669"/>
    <property type="project" value="TreeGrafter"/>
</dbReference>
<evidence type="ECO:0000259" key="1">
    <source>
        <dbReference type="Pfam" id="PF00009"/>
    </source>
</evidence>
<dbReference type="InterPro" id="IPR006297">
    <property type="entry name" value="EF-4"/>
</dbReference>
<dbReference type="Gene3D" id="3.40.50.300">
    <property type="entry name" value="P-loop containing nucleotide triphosphate hydrolases"/>
    <property type="match status" value="1"/>
</dbReference>
<protein>
    <recommendedName>
        <fullName evidence="1">Tr-type G domain-containing protein</fullName>
    </recommendedName>
</protein>
<reference evidence="2 3" key="1">
    <citation type="submission" date="2011-02" db="EMBL/GenBank/DDBJ databases">
        <title>The Genome Sequence of Sphaeroforma arctica JP610.</title>
        <authorList>
            <consortium name="The Broad Institute Genome Sequencing Platform"/>
            <person name="Russ C."/>
            <person name="Cuomo C."/>
            <person name="Young S.K."/>
            <person name="Zeng Q."/>
            <person name="Gargeya S."/>
            <person name="Alvarado L."/>
            <person name="Berlin A."/>
            <person name="Chapman S.B."/>
            <person name="Chen Z."/>
            <person name="Freedman E."/>
            <person name="Gellesch M."/>
            <person name="Goldberg J."/>
            <person name="Griggs A."/>
            <person name="Gujja S."/>
            <person name="Heilman E."/>
            <person name="Heiman D."/>
            <person name="Howarth C."/>
            <person name="Mehta T."/>
            <person name="Neiman D."/>
            <person name="Pearson M."/>
            <person name="Roberts A."/>
            <person name="Saif S."/>
            <person name="Shea T."/>
            <person name="Shenoy N."/>
            <person name="Sisk P."/>
            <person name="Stolte C."/>
            <person name="Sykes S."/>
            <person name="White J."/>
            <person name="Yandava C."/>
            <person name="Burger G."/>
            <person name="Gray M.W."/>
            <person name="Holland P.W.H."/>
            <person name="King N."/>
            <person name="Lang F.B.F."/>
            <person name="Roger A.J."/>
            <person name="Ruiz-Trillo I."/>
            <person name="Haas B."/>
            <person name="Nusbaum C."/>
            <person name="Birren B."/>
        </authorList>
    </citation>
    <scope>NUCLEOTIDE SEQUENCE [LARGE SCALE GENOMIC DNA]</scope>
    <source>
        <strain evidence="2 3">JP610</strain>
    </source>
</reference>
<dbReference type="InterPro" id="IPR000795">
    <property type="entry name" value="T_Tr_GTP-bd_dom"/>
</dbReference>
<dbReference type="STRING" id="667725.A0A0L0FH51"/>
<dbReference type="OrthoDB" id="364892at2759"/>
<sequence length="142" mass="15596">MAKLSHAPVWQFQERTLNGVKFSLAQALTKSTTHRRMQHTSPIKQAKSSIACIRGEGPLGAPRRTLATDSGNTPTGTAETPVPVSLIHKLPTKRGKVDIGTFPVERIRNFSIIAHVDHGKSTLADRLLEMTGKVWHAIRVCK</sequence>
<dbReference type="GO" id="GO:0045727">
    <property type="term" value="P:positive regulation of translation"/>
    <property type="evidence" value="ECO:0007669"/>
    <property type="project" value="TreeGrafter"/>
</dbReference>
<accession>A0A0L0FH51</accession>
<name>A0A0L0FH51_9EUKA</name>
<dbReference type="InterPro" id="IPR027417">
    <property type="entry name" value="P-loop_NTPase"/>
</dbReference>
<dbReference type="EMBL" id="KQ243259">
    <property type="protein sequence ID" value="KNC76099.1"/>
    <property type="molecule type" value="Genomic_DNA"/>
</dbReference>